<name>A0AAE3JAQ6_9FIRM</name>
<dbReference type="EMBL" id="JAJEQM010000023">
    <property type="protein sequence ID" value="MCC2211717.1"/>
    <property type="molecule type" value="Genomic_DNA"/>
</dbReference>
<dbReference type="RefSeq" id="WP_022229557.1">
    <property type="nucleotide sequence ID" value="NZ_JAJEQM010000023.1"/>
</dbReference>
<dbReference type="AlphaFoldDB" id="A0AAE3JAQ6"/>
<keyword evidence="2" id="KW-1185">Reference proteome</keyword>
<reference evidence="1 2" key="1">
    <citation type="submission" date="2021-10" db="EMBL/GenBank/DDBJ databases">
        <title>Anaerobic single-cell dispensing facilitates the cultivation of human gut bacteria.</title>
        <authorList>
            <person name="Afrizal A."/>
        </authorList>
    </citation>
    <scope>NUCLEOTIDE SEQUENCE [LARGE SCALE GENOMIC DNA]</scope>
    <source>
        <strain evidence="1 2">CLA-AA-H232</strain>
    </source>
</reference>
<evidence type="ECO:0000313" key="1">
    <source>
        <dbReference type="EMBL" id="MCC2211717.1"/>
    </source>
</evidence>
<protein>
    <submittedName>
        <fullName evidence="1">Uncharacterized protein</fullName>
    </submittedName>
</protein>
<evidence type="ECO:0000313" key="2">
    <source>
        <dbReference type="Proteomes" id="UP001198242"/>
    </source>
</evidence>
<gene>
    <name evidence="1" type="ORF">LKE05_13090</name>
</gene>
<comment type="caution">
    <text evidence="1">The sequence shown here is derived from an EMBL/GenBank/DDBJ whole genome shotgun (WGS) entry which is preliminary data.</text>
</comment>
<proteinExistence type="predicted"/>
<sequence>MKNKTFECPYLTEEDKEFLKYELKVYEKNFNMLLKLHKKHERLLKHTDDEAEDYDNAVYSSLCFNTGSDIFYALTLTHVHFVDDICDYFSITRDIKELNSDERTMEEVINETEMLTLDEVFDKYIVKYLKEK</sequence>
<dbReference type="Proteomes" id="UP001198242">
    <property type="component" value="Unassembled WGS sequence"/>
</dbReference>
<organism evidence="1 2">
    <name type="scientific">Hominilimicola fabiformis</name>
    <dbReference type="NCBI Taxonomy" id="2885356"/>
    <lineage>
        <taxon>Bacteria</taxon>
        <taxon>Bacillati</taxon>
        <taxon>Bacillota</taxon>
        <taxon>Clostridia</taxon>
        <taxon>Eubacteriales</taxon>
        <taxon>Oscillospiraceae</taxon>
        <taxon>Hominilimicola</taxon>
    </lineage>
</organism>
<accession>A0AAE3JAQ6</accession>